<protein>
    <recommendedName>
        <fullName evidence="3">SRR1-like domain-containing protein</fullName>
    </recommendedName>
</protein>
<organism evidence="4 5">
    <name type="scientific">Batrachochytrium salamandrivorans</name>
    <dbReference type="NCBI Taxonomy" id="1357716"/>
    <lineage>
        <taxon>Eukaryota</taxon>
        <taxon>Fungi</taxon>
        <taxon>Fungi incertae sedis</taxon>
        <taxon>Chytridiomycota</taxon>
        <taxon>Chytridiomycota incertae sedis</taxon>
        <taxon>Chytridiomycetes</taxon>
        <taxon>Rhizophydiales</taxon>
        <taxon>Rhizophydiales incertae sedis</taxon>
        <taxon>Batrachochytrium</taxon>
    </lineage>
</organism>
<feature type="region of interest" description="Disordered" evidence="2">
    <location>
        <begin position="48"/>
        <end position="72"/>
    </location>
</feature>
<evidence type="ECO:0000313" key="4">
    <source>
        <dbReference type="EMBL" id="KAH6600931.1"/>
    </source>
</evidence>
<gene>
    <name evidence="4" type="ORF">BASA50_001936</name>
</gene>
<dbReference type="InterPro" id="IPR040044">
    <property type="entry name" value="SRR1L"/>
</dbReference>
<name>A0ABQ8FNZ5_9FUNG</name>
<evidence type="ECO:0000259" key="3">
    <source>
        <dbReference type="Pfam" id="PF07985"/>
    </source>
</evidence>
<evidence type="ECO:0000256" key="1">
    <source>
        <dbReference type="ARBA" id="ARBA00009856"/>
    </source>
</evidence>
<evidence type="ECO:0000313" key="5">
    <source>
        <dbReference type="Proteomes" id="UP001648503"/>
    </source>
</evidence>
<comment type="similarity">
    <text evidence="1">Belongs to the SRR1 family.</text>
</comment>
<feature type="compositionally biased region" description="Polar residues" evidence="2">
    <location>
        <begin position="48"/>
        <end position="61"/>
    </location>
</feature>
<reference evidence="4 5" key="1">
    <citation type="submission" date="2021-02" db="EMBL/GenBank/DDBJ databases">
        <title>Variation within the Batrachochytrium salamandrivorans European outbreak.</title>
        <authorList>
            <person name="Kelly M."/>
            <person name="Pasmans F."/>
            <person name="Shea T.P."/>
            <person name="Munoz J.F."/>
            <person name="Carranza S."/>
            <person name="Cuomo C.A."/>
            <person name="Martel A."/>
        </authorList>
    </citation>
    <scope>NUCLEOTIDE SEQUENCE [LARGE SCALE GENOMIC DNA]</scope>
    <source>
        <strain evidence="4 5">AMFP18/2</strain>
    </source>
</reference>
<sequence length="267" mass="29896">MFNRPNTLPEEIVFDSAWSEIVFDSNLECSYMDQDGFTIVLPRRNRQSQRSSILNEQSGLSIPNHPHKTYSNRKRLTASHKIQTMSATQSGEEPLPANFQTIMSHRIESVGSDSPPNHMIDTIKMPLAAFRGSSEDLDCVCYGLGSISDSKLSQFQLALLILMMKEFKHGQRSINKKTLFYMPHCQDVLYNNVLKANWGSDRICNIAIIGNSFEAYDCNTIGKSLAQKCPFIADALSLDLVDETAFTDFGPCSRAFNNTAFLAFAAK</sequence>
<dbReference type="PANTHER" id="PTHR28626">
    <property type="entry name" value="SRR1-LIKE PROTEIN"/>
    <property type="match status" value="1"/>
</dbReference>
<comment type="caution">
    <text evidence="4">The sequence shown here is derived from an EMBL/GenBank/DDBJ whole genome shotgun (WGS) entry which is preliminary data.</text>
</comment>
<dbReference type="InterPro" id="IPR012942">
    <property type="entry name" value="SRR1-like"/>
</dbReference>
<accession>A0ABQ8FNZ5</accession>
<feature type="domain" description="SRR1-like" evidence="3">
    <location>
        <begin position="168"/>
        <end position="261"/>
    </location>
</feature>
<dbReference type="PANTHER" id="PTHR28626:SF3">
    <property type="entry name" value="SRR1-LIKE PROTEIN"/>
    <property type="match status" value="1"/>
</dbReference>
<keyword evidence="5" id="KW-1185">Reference proteome</keyword>
<dbReference type="Proteomes" id="UP001648503">
    <property type="component" value="Unassembled WGS sequence"/>
</dbReference>
<evidence type="ECO:0000256" key="2">
    <source>
        <dbReference type="SAM" id="MobiDB-lite"/>
    </source>
</evidence>
<dbReference type="EMBL" id="JAFCIX010000024">
    <property type="protein sequence ID" value="KAH6600931.1"/>
    <property type="molecule type" value="Genomic_DNA"/>
</dbReference>
<proteinExistence type="inferred from homology"/>
<dbReference type="Pfam" id="PF07985">
    <property type="entry name" value="SRR1"/>
    <property type="match status" value="1"/>
</dbReference>